<reference evidence="1" key="1">
    <citation type="submission" date="2018-05" db="EMBL/GenBank/DDBJ databases">
        <authorList>
            <person name="Lanie J.A."/>
            <person name="Ng W.-L."/>
            <person name="Kazmierczak K.M."/>
            <person name="Andrzejewski T.M."/>
            <person name="Davidsen T.M."/>
            <person name="Wayne K.J."/>
            <person name="Tettelin H."/>
            <person name="Glass J.I."/>
            <person name="Rusch D."/>
            <person name="Podicherti R."/>
            <person name="Tsui H.-C.T."/>
            <person name="Winkler M.E."/>
        </authorList>
    </citation>
    <scope>NUCLEOTIDE SEQUENCE</scope>
</reference>
<accession>A0A382W840</accession>
<dbReference type="AlphaFoldDB" id="A0A382W840"/>
<gene>
    <name evidence="1" type="ORF">METZ01_LOCUS407524</name>
</gene>
<protein>
    <submittedName>
        <fullName evidence="1">Uncharacterized protein</fullName>
    </submittedName>
</protein>
<feature type="non-terminal residue" evidence="1">
    <location>
        <position position="1"/>
    </location>
</feature>
<proteinExistence type="predicted"/>
<sequence>SNPYLFNHYNKGFNLADKHSLQFILQHAVWDDVKEEWDNKNNCEYKVCWKICKGKAWTLNNAVDTEDVAWRKIPA</sequence>
<evidence type="ECO:0000313" key="1">
    <source>
        <dbReference type="EMBL" id="SVD54670.1"/>
    </source>
</evidence>
<organism evidence="1">
    <name type="scientific">marine metagenome</name>
    <dbReference type="NCBI Taxonomy" id="408172"/>
    <lineage>
        <taxon>unclassified sequences</taxon>
        <taxon>metagenomes</taxon>
        <taxon>ecological metagenomes</taxon>
    </lineage>
</organism>
<name>A0A382W840_9ZZZZ</name>
<dbReference type="EMBL" id="UINC01157593">
    <property type="protein sequence ID" value="SVD54670.1"/>
    <property type="molecule type" value="Genomic_DNA"/>
</dbReference>